<evidence type="ECO:0000256" key="1">
    <source>
        <dbReference type="SAM" id="SignalP"/>
    </source>
</evidence>
<evidence type="ECO:0000259" key="2">
    <source>
        <dbReference type="Pfam" id="PF00266"/>
    </source>
</evidence>
<dbReference type="Gene3D" id="3.40.640.10">
    <property type="entry name" value="Type I PLP-dependent aspartate aminotransferase-like (Major domain)"/>
    <property type="match status" value="1"/>
</dbReference>
<dbReference type="VEuPathDB" id="TrichDB:TVAGG3_0172830"/>
<dbReference type="Pfam" id="PF00266">
    <property type="entry name" value="Aminotran_5"/>
    <property type="match status" value="1"/>
</dbReference>
<dbReference type="STRING" id="5722.A2EGS1"/>
<keyword evidence="4" id="KW-1185">Reference proteome</keyword>
<dbReference type="eggNOG" id="KOG2142">
    <property type="taxonomic scope" value="Eukaryota"/>
</dbReference>
<name>A2EGS1_TRIV3</name>
<dbReference type="SUPFAM" id="SSF53383">
    <property type="entry name" value="PLP-dependent transferases"/>
    <property type="match status" value="1"/>
</dbReference>
<evidence type="ECO:0000313" key="4">
    <source>
        <dbReference type="Proteomes" id="UP000001542"/>
    </source>
</evidence>
<feature type="signal peptide" evidence="1">
    <location>
        <begin position="1"/>
        <end position="21"/>
    </location>
</feature>
<dbReference type="Gene3D" id="3.90.1150.10">
    <property type="entry name" value="Aspartate Aminotransferase, domain 1"/>
    <property type="match status" value="1"/>
</dbReference>
<dbReference type="VEuPathDB" id="TrichDB:TVAG_302460"/>
<gene>
    <name evidence="3" type="ORF">TVAG_302460</name>
</gene>
<dbReference type="SMR" id="A2EGS1"/>
<feature type="domain" description="Aminotransferase class V" evidence="2">
    <location>
        <begin position="64"/>
        <end position="481"/>
    </location>
</feature>
<dbReference type="InterPro" id="IPR015421">
    <property type="entry name" value="PyrdxlP-dep_Trfase_major"/>
</dbReference>
<reference evidence="3" key="1">
    <citation type="submission" date="2006-10" db="EMBL/GenBank/DDBJ databases">
        <authorList>
            <person name="Amadeo P."/>
            <person name="Zhao Q."/>
            <person name="Wortman J."/>
            <person name="Fraser-Liggett C."/>
            <person name="Carlton J."/>
        </authorList>
    </citation>
    <scope>NUCLEOTIDE SEQUENCE</scope>
    <source>
        <strain evidence="3">G3</strain>
    </source>
</reference>
<dbReference type="InterPro" id="IPR015424">
    <property type="entry name" value="PyrdxlP-dep_Trfase"/>
</dbReference>
<dbReference type="FunCoup" id="A2EGS1">
    <property type="interactions" value="3"/>
</dbReference>
<feature type="chain" id="PRO_5002643429" evidence="1">
    <location>
        <begin position="22"/>
        <end position="493"/>
    </location>
</feature>
<evidence type="ECO:0000313" key="3">
    <source>
        <dbReference type="EMBL" id="EAY08159.1"/>
    </source>
</evidence>
<organism evidence="3 4">
    <name type="scientific">Trichomonas vaginalis (strain ATCC PRA-98 / G3)</name>
    <dbReference type="NCBI Taxonomy" id="412133"/>
    <lineage>
        <taxon>Eukaryota</taxon>
        <taxon>Metamonada</taxon>
        <taxon>Parabasalia</taxon>
        <taxon>Trichomonadida</taxon>
        <taxon>Trichomonadidae</taxon>
        <taxon>Trichomonas</taxon>
    </lineage>
</organism>
<dbReference type="PANTHER" id="PTHR14237:SF80">
    <property type="entry name" value="MOLYBDENUM COFACTOR SULFURASE"/>
    <property type="match status" value="1"/>
</dbReference>
<dbReference type="KEGG" id="tva:4766057"/>
<dbReference type="OMA" id="WEWDRIF"/>
<dbReference type="EMBL" id="DS113384">
    <property type="protein sequence ID" value="EAY08159.1"/>
    <property type="molecule type" value="Genomic_DNA"/>
</dbReference>
<keyword evidence="1" id="KW-0732">Signal</keyword>
<dbReference type="AlphaFoldDB" id="A2EGS1"/>
<dbReference type="OrthoDB" id="10264306at2759"/>
<dbReference type="Proteomes" id="UP000001542">
    <property type="component" value="Unassembled WGS sequence"/>
</dbReference>
<dbReference type="PANTHER" id="PTHR14237">
    <property type="entry name" value="MOLYBDOPTERIN COFACTOR SULFURASE MOSC"/>
    <property type="match status" value="1"/>
</dbReference>
<dbReference type="InterPro" id="IPR000192">
    <property type="entry name" value="Aminotrans_V_dom"/>
</dbReference>
<reference evidence="3" key="2">
    <citation type="journal article" date="2007" name="Science">
        <title>Draft genome sequence of the sexually transmitted pathogen Trichomonas vaginalis.</title>
        <authorList>
            <person name="Carlton J.M."/>
            <person name="Hirt R.P."/>
            <person name="Silva J.C."/>
            <person name="Delcher A.L."/>
            <person name="Schatz M."/>
            <person name="Zhao Q."/>
            <person name="Wortman J.R."/>
            <person name="Bidwell S.L."/>
            <person name="Alsmark U.C.M."/>
            <person name="Besteiro S."/>
            <person name="Sicheritz-Ponten T."/>
            <person name="Noel C.J."/>
            <person name="Dacks J.B."/>
            <person name="Foster P.G."/>
            <person name="Simillion C."/>
            <person name="Van de Peer Y."/>
            <person name="Miranda-Saavedra D."/>
            <person name="Barton G.J."/>
            <person name="Westrop G.D."/>
            <person name="Mueller S."/>
            <person name="Dessi D."/>
            <person name="Fiori P.L."/>
            <person name="Ren Q."/>
            <person name="Paulsen I."/>
            <person name="Zhang H."/>
            <person name="Bastida-Corcuera F.D."/>
            <person name="Simoes-Barbosa A."/>
            <person name="Brown M.T."/>
            <person name="Hayes R.D."/>
            <person name="Mukherjee M."/>
            <person name="Okumura C.Y."/>
            <person name="Schneider R."/>
            <person name="Smith A.J."/>
            <person name="Vanacova S."/>
            <person name="Villalvazo M."/>
            <person name="Haas B.J."/>
            <person name="Pertea M."/>
            <person name="Feldblyum T.V."/>
            <person name="Utterback T.R."/>
            <person name="Shu C.L."/>
            <person name="Osoegawa K."/>
            <person name="de Jong P.J."/>
            <person name="Hrdy I."/>
            <person name="Horvathova L."/>
            <person name="Zubacova Z."/>
            <person name="Dolezal P."/>
            <person name="Malik S.B."/>
            <person name="Logsdon J.M. Jr."/>
            <person name="Henze K."/>
            <person name="Gupta A."/>
            <person name="Wang C.C."/>
            <person name="Dunne R.L."/>
            <person name="Upcroft J.A."/>
            <person name="Upcroft P."/>
            <person name="White O."/>
            <person name="Salzberg S.L."/>
            <person name="Tang P."/>
            <person name="Chiu C.-H."/>
            <person name="Lee Y.-S."/>
            <person name="Embley T.M."/>
            <person name="Coombs G.H."/>
            <person name="Mottram J.C."/>
            <person name="Tachezy J."/>
            <person name="Fraser-Liggett C.M."/>
            <person name="Johnson P.J."/>
        </authorList>
    </citation>
    <scope>NUCLEOTIDE SEQUENCE [LARGE SCALE GENOMIC DNA]</scope>
    <source>
        <strain evidence="3">G3</strain>
    </source>
</reference>
<accession>A2EGS1</accession>
<dbReference type="RefSeq" id="XP_001320382.1">
    <property type="nucleotide sequence ID" value="XM_001320347.1"/>
</dbReference>
<dbReference type="InParanoid" id="A2EGS1"/>
<protein>
    <submittedName>
        <fullName evidence="3">Molybdenum cofactor sulfurase, putative</fullName>
    </submittedName>
</protein>
<dbReference type="InterPro" id="IPR015422">
    <property type="entry name" value="PyrdxlP-dep_Trfase_small"/>
</dbReference>
<sequence length="493" mass="55375">MRFWSLWLLLLLSLAFDAVLAYFLLQNGSHEIEWVTNLKNNYGYEGKLSRIRRTDMLQLNGSTYLDYTGSGLYRTSQIRDIMATLQQNLFANPHSESPASSFTTDLVEEVREEVLKFVGANANEYSVIFTASATSSLKLLAESFPWSNESLYLYTRDNHNSVLGVRRWARHFGGNFKAVDPSDLEGDGKTLTSSNDGPYNLFAFPAEENFAGKKYDLNLIQKFRTTDYGNKFAKGKWFVLLDAAAYLPTNRLNLKKTQADFVVMSFYKIFGYPNLGALIVRNDALKYLEKRDFSGGTVVIATCGTDYVLFQPRTCAKFEDGTIPFLSIIALKEGFKKLNELGIDNINKHVWALTRELYTRLSRLRHKSTGRPVVKIYGNHMKNNDKLQGGILAVNFLNQTGGFVGYNEVMKKSAKANINLRVGCFCNPGACTAAAGLQDDQVMQYFSKKTSCHDAIDIVDGVPLGAVRISLGAYTTIEDVVKIEQFVIDNFVH</sequence>
<proteinExistence type="predicted"/>